<evidence type="ECO:0000313" key="1">
    <source>
        <dbReference type="EMBL" id="OLF08004.1"/>
    </source>
</evidence>
<accession>A0A7Z0WJH2</accession>
<protein>
    <recommendedName>
        <fullName evidence="3">Antitoxin protein of toxin-antitoxin system</fullName>
    </recommendedName>
</protein>
<dbReference type="InterPro" id="IPR028037">
    <property type="entry name" value="Antitoxin_Rv0909/MT0933"/>
</dbReference>
<comment type="caution">
    <text evidence="1">The sequence shown here is derived from an EMBL/GenBank/DDBJ whole genome shotgun (WGS) entry which is preliminary data.</text>
</comment>
<dbReference type="AlphaFoldDB" id="A0A7Z0WJH2"/>
<organism evidence="1 2">
    <name type="scientific">Actinophytocola xinjiangensis</name>
    <dbReference type="NCBI Taxonomy" id="485602"/>
    <lineage>
        <taxon>Bacteria</taxon>
        <taxon>Bacillati</taxon>
        <taxon>Actinomycetota</taxon>
        <taxon>Actinomycetes</taxon>
        <taxon>Pseudonocardiales</taxon>
        <taxon>Pseudonocardiaceae</taxon>
    </lineage>
</organism>
<reference evidence="1 2" key="1">
    <citation type="submission" date="2016-12" db="EMBL/GenBank/DDBJ databases">
        <title>The draft genome sequence of Actinophytocola xinjiangensis.</title>
        <authorList>
            <person name="Wang W."/>
            <person name="Yuan L."/>
        </authorList>
    </citation>
    <scope>NUCLEOTIDE SEQUENCE [LARGE SCALE GENOMIC DNA]</scope>
    <source>
        <strain evidence="1 2">CGMCC 4.4663</strain>
    </source>
</reference>
<dbReference type="Proteomes" id="UP000185696">
    <property type="component" value="Unassembled WGS sequence"/>
</dbReference>
<sequence length="72" mass="7795">MIKKLTALAGTAAAARGYIRKNPEKVNALASKAGAFVDKRTNGKYHDKIDNALHKVRNATTKQHGKPDTPQP</sequence>
<dbReference type="Pfam" id="PF14013">
    <property type="entry name" value="MT0933_antitox"/>
    <property type="match status" value="1"/>
</dbReference>
<dbReference type="EMBL" id="MSIF01000013">
    <property type="protein sequence ID" value="OLF08004.1"/>
    <property type="molecule type" value="Genomic_DNA"/>
</dbReference>
<dbReference type="OrthoDB" id="5125103at2"/>
<name>A0A7Z0WJH2_9PSEU</name>
<gene>
    <name evidence="1" type="ORF">BLA60_24330</name>
</gene>
<keyword evidence="2" id="KW-1185">Reference proteome</keyword>
<dbReference type="RefSeq" id="WP_075135308.1">
    <property type="nucleotide sequence ID" value="NZ_MSIF01000013.1"/>
</dbReference>
<evidence type="ECO:0008006" key="3">
    <source>
        <dbReference type="Google" id="ProtNLM"/>
    </source>
</evidence>
<evidence type="ECO:0000313" key="2">
    <source>
        <dbReference type="Proteomes" id="UP000185696"/>
    </source>
</evidence>
<proteinExistence type="predicted"/>